<sequence length="200" mass="22910">MKHLRHSQKNEAELALILTNIVGNNPHLVELLTQLQEFDLPDWLLVSGAIYNNVWNHLTDRNSMTGVKDFDVFYFDASDLSYEAEDKIIQRGAKKFAGFSRPVEIRNQARAHLWVPQKFGFDLPPLKSSGEMLQNFASRTHAVGVGLNAKNEIKIVAPFGLSDIFSFRLTPNYNRANRATYEQKASRLKKNWPELNIVPW</sequence>
<organism evidence="1">
    <name type="scientific">hydrothermal vent metagenome</name>
    <dbReference type="NCBI Taxonomy" id="652676"/>
    <lineage>
        <taxon>unclassified sequences</taxon>
        <taxon>metagenomes</taxon>
        <taxon>ecological metagenomes</taxon>
    </lineage>
</organism>
<reference evidence="1" key="1">
    <citation type="submission" date="2018-06" db="EMBL/GenBank/DDBJ databases">
        <authorList>
            <person name="Zhirakovskaya E."/>
        </authorList>
    </citation>
    <scope>NUCLEOTIDE SEQUENCE</scope>
</reference>
<evidence type="ECO:0008006" key="2">
    <source>
        <dbReference type="Google" id="ProtNLM"/>
    </source>
</evidence>
<protein>
    <recommendedName>
        <fullName evidence="2">Nucleotidyltransferase family protein</fullName>
    </recommendedName>
</protein>
<name>A0A3B0TNG2_9ZZZZ</name>
<dbReference type="AlphaFoldDB" id="A0A3B0TNG2"/>
<evidence type="ECO:0000313" key="1">
    <source>
        <dbReference type="EMBL" id="VAW20241.1"/>
    </source>
</evidence>
<dbReference type="Pfam" id="PF06042">
    <property type="entry name" value="NTP_transf_6"/>
    <property type="match status" value="1"/>
</dbReference>
<accession>A0A3B0TNG2</accession>
<proteinExistence type="predicted"/>
<dbReference type="EMBL" id="UOEQ01000262">
    <property type="protein sequence ID" value="VAW20241.1"/>
    <property type="molecule type" value="Genomic_DNA"/>
</dbReference>
<gene>
    <name evidence="1" type="ORF">MNBD_ALPHA11-1091</name>
</gene>
<dbReference type="PANTHER" id="PTHR39166:SF1">
    <property type="entry name" value="BLL1166 PROTEIN"/>
    <property type="match status" value="1"/>
</dbReference>
<dbReference type="InterPro" id="IPR009267">
    <property type="entry name" value="NTP_transf_6"/>
</dbReference>
<dbReference type="PANTHER" id="PTHR39166">
    <property type="entry name" value="BLL1166 PROTEIN"/>
    <property type="match status" value="1"/>
</dbReference>